<evidence type="ECO:0000256" key="1">
    <source>
        <dbReference type="ARBA" id="ARBA00023157"/>
    </source>
</evidence>
<sequence>MKAVVLLTLVAIQVICADDLYKLIAPKTYTVLGGEIQVEYHQPRNASDKNKIRVESETEVIFAVPVQTSEGSLSFICGVIDYAGNFIFKLVDQDDQVLTESAVMVATWPDTKVVLPARQSALSKDIEVQVNVTGAQCKSLHTDAGYRLKVTYKGMNDTHGRPKDNRTSVDIFKKEYKDITRISSARVSISCRSIDLAGVYQAELRSIRNPRLPLAMSNAMFVHWSTVYELSSTSQSVFPCSSYVVVRFVQARCSGKEDKVRMYRQVRKTGGSIASPIDLEYVAERRALPGEEAVTFECHLFDPRDAGYCFIYVSTASTGAVTEQYSLCLPTLASAAISPQAYILMFFNVGPTGSILSIFLTRDSISLSADVQHPPGKKHVSNDPLCAIKDRESLREIARFNRIPFCRQYLSTGLKRQPVQDGRWGPWSSWTSCSTTCGPGQRVRHRACDSPAPSFGGQYCRGDPNSYKACDHPCHAGSTLHPLLYTPSPECECGCMADEPQGKIIGTTRCRDDTRWILVAPEAHVIKLSFLDLSLDPENSLTQLYVRDGDSTLSELLVQTSGGDIPKSVVSSGRIMSVELKTPRTGSQHEEGFQAVYVSLAQNVTAGAGGGDDDVKWEGAVTIVGIVLCVIILLVTLGLVCHHKISKKNRLKSKQIAANQALLVNGEIANSPSHSGGSFGESSPSKKDYILATKGITVEFDKKKSKNRSPTRNQASTPQSPYTANARKGDFMHEPDMLTVHPVPPDSPHKRQRSRDTHKDPGRRRSSGKHRSPTKSSSRSRSQSPQKSPHRRPPRVPGAPLAGGEDLSPVSPISPGHRRLSGGMQPIAENIQMDSMHGKQRSRRHRSDFSPTDLPGQRPPVEGRDSLSRKKGRRRSKSPEKAASTGYQVNLPATTLPQSPNSDDVKNGNYARANLKPLPLRDVQRPDGQSPEHKAYDPNSNSPGLSPILLNEKLFPDSNGSAVQTPAEVGSVDFEYDDIPELPGSCFSMDPHAYTLTWSHQTPWGQKNGDTRSQSRASADTHSSPSKF</sequence>
<dbReference type="PROSITE" id="PS01180">
    <property type="entry name" value="CUB"/>
    <property type="match status" value="1"/>
</dbReference>
<dbReference type="Gene3D" id="2.20.100.10">
    <property type="entry name" value="Thrombospondin type-1 (TSP1) repeat"/>
    <property type="match status" value="1"/>
</dbReference>
<feature type="compositionally biased region" description="Low complexity" evidence="3">
    <location>
        <begin position="774"/>
        <end position="787"/>
    </location>
</feature>
<evidence type="ECO:0000313" key="7">
    <source>
        <dbReference type="EMBL" id="ELU01180.1"/>
    </source>
</evidence>
<feature type="signal peptide" evidence="5">
    <location>
        <begin position="1"/>
        <end position="17"/>
    </location>
</feature>
<feature type="compositionally biased region" description="Basic residues" evidence="3">
    <location>
        <begin position="761"/>
        <end position="773"/>
    </location>
</feature>
<comment type="caution">
    <text evidence="2">Lacks conserved residue(s) required for the propagation of feature annotation.</text>
</comment>
<dbReference type="Gene3D" id="2.60.120.290">
    <property type="entry name" value="Spermadhesin, CUB domain"/>
    <property type="match status" value="1"/>
</dbReference>
<feature type="compositionally biased region" description="Basic and acidic residues" evidence="3">
    <location>
        <begin position="727"/>
        <end position="736"/>
    </location>
</feature>
<evidence type="ECO:0000256" key="4">
    <source>
        <dbReference type="SAM" id="Phobius"/>
    </source>
</evidence>
<evidence type="ECO:0000256" key="2">
    <source>
        <dbReference type="PROSITE-ProRule" id="PRU00059"/>
    </source>
</evidence>
<evidence type="ECO:0000313" key="9">
    <source>
        <dbReference type="Proteomes" id="UP000014760"/>
    </source>
</evidence>
<feature type="region of interest" description="Disordered" evidence="3">
    <location>
        <begin position="999"/>
        <end position="1028"/>
    </location>
</feature>
<dbReference type="SUPFAM" id="SSF82895">
    <property type="entry name" value="TSP-1 type 1 repeat"/>
    <property type="match status" value="1"/>
</dbReference>
<dbReference type="EMBL" id="AMQN01009408">
    <property type="status" value="NOT_ANNOTATED_CDS"/>
    <property type="molecule type" value="Genomic_DNA"/>
</dbReference>
<keyword evidence="5" id="KW-0732">Signal</keyword>
<reference evidence="8" key="3">
    <citation type="submission" date="2015-06" db="UniProtKB">
        <authorList>
            <consortium name="EnsemblMetazoa"/>
        </authorList>
    </citation>
    <scope>IDENTIFICATION</scope>
</reference>
<keyword evidence="1" id="KW-1015">Disulfide bond</keyword>
<dbReference type="STRING" id="283909.R7U495"/>
<protein>
    <recommendedName>
        <fullName evidence="6">CUB domain-containing protein</fullName>
    </recommendedName>
</protein>
<dbReference type="InterPro" id="IPR000859">
    <property type="entry name" value="CUB_dom"/>
</dbReference>
<name>R7U495_CAPTE</name>
<dbReference type="InterPro" id="IPR035914">
    <property type="entry name" value="Sperma_CUB_dom_sf"/>
</dbReference>
<dbReference type="OMA" id="RFCVGEP"/>
<dbReference type="SMART" id="SM00209">
    <property type="entry name" value="TSP1"/>
    <property type="match status" value="1"/>
</dbReference>
<dbReference type="Pfam" id="PF00431">
    <property type="entry name" value="CUB"/>
    <property type="match status" value="1"/>
</dbReference>
<gene>
    <name evidence="7" type="ORF">CAPTEDRAFT_228772</name>
</gene>
<proteinExistence type="predicted"/>
<dbReference type="HOGENOM" id="CLU_294782_0_0_1"/>
<feature type="region of interest" description="Disordered" evidence="3">
    <location>
        <begin position="700"/>
        <end position="964"/>
    </location>
</feature>
<evidence type="ECO:0000256" key="3">
    <source>
        <dbReference type="SAM" id="MobiDB-lite"/>
    </source>
</evidence>
<keyword evidence="4" id="KW-0812">Transmembrane</keyword>
<feature type="compositionally biased region" description="Polar residues" evidence="3">
    <location>
        <begin position="1011"/>
        <end position="1028"/>
    </location>
</feature>
<organism evidence="7">
    <name type="scientific">Capitella teleta</name>
    <name type="common">Polychaete worm</name>
    <dbReference type="NCBI Taxonomy" id="283909"/>
    <lineage>
        <taxon>Eukaryota</taxon>
        <taxon>Metazoa</taxon>
        <taxon>Spiralia</taxon>
        <taxon>Lophotrochozoa</taxon>
        <taxon>Annelida</taxon>
        <taxon>Polychaeta</taxon>
        <taxon>Sedentaria</taxon>
        <taxon>Scolecida</taxon>
        <taxon>Capitellidae</taxon>
        <taxon>Capitella</taxon>
    </lineage>
</organism>
<keyword evidence="4" id="KW-0472">Membrane</keyword>
<accession>R7U495</accession>
<dbReference type="GO" id="GO:0071944">
    <property type="term" value="C:cell periphery"/>
    <property type="evidence" value="ECO:0007669"/>
    <property type="project" value="TreeGrafter"/>
</dbReference>
<dbReference type="InterPro" id="IPR036383">
    <property type="entry name" value="TSP1_rpt_sf"/>
</dbReference>
<evidence type="ECO:0000313" key="8">
    <source>
        <dbReference type="EnsemblMetazoa" id="CapteP228772"/>
    </source>
</evidence>
<reference evidence="9" key="1">
    <citation type="submission" date="2012-12" db="EMBL/GenBank/DDBJ databases">
        <authorList>
            <person name="Hellsten U."/>
            <person name="Grimwood J."/>
            <person name="Chapman J.A."/>
            <person name="Shapiro H."/>
            <person name="Aerts A."/>
            <person name="Otillar R.P."/>
            <person name="Terry A.Y."/>
            <person name="Boore J.L."/>
            <person name="Simakov O."/>
            <person name="Marletaz F."/>
            <person name="Cho S.-J."/>
            <person name="Edsinger-Gonzales E."/>
            <person name="Havlak P."/>
            <person name="Kuo D.-H."/>
            <person name="Larsson T."/>
            <person name="Lv J."/>
            <person name="Arendt D."/>
            <person name="Savage R."/>
            <person name="Osoegawa K."/>
            <person name="de Jong P."/>
            <person name="Lindberg D.R."/>
            <person name="Seaver E.C."/>
            <person name="Weisblat D.A."/>
            <person name="Putnam N.H."/>
            <person name="Grigoriev I.V."/>
            <person name="Rokhsar D.S."/>
        </authorList>
    </citation>
    <scope>NUCLEOTIDE SEQUENCE</scope>
    <source>
        <strain evidence="9">I ESC-2004</strain>
    </source>
</reference>
<dbReference type="EnsemblMetazoa" id="CapteT228772">
    <property type="protein sequence ID" value="CapteP228772"/>
    <property type="gene ID" value="CapteG228772"/>
</dbReference>
<dbReference type="InterPro" id="IPR038877">
    <property type="entry name" value="THSD1"/>
</dbReference>
<keyword evidence="9" id="KW-1185">Reference proteome</keyword>
<dbReference type="AlphaFoldDB" id="R7U495"/>
<feature type="chain" id="PRO_5008787659" description="CUB domain-containing protein" evidence="5">
    <location>
        <begin position="18"/>
        <end position="1028"/>
    </location>
</feature>
<feature type="compositionally biased region" description="Basic and acidic residues" evidence="3">
    <location>
        <begin position="922"/>
        <end position="936"/>
    </location>
</feature>
<dbReference type="Pfam" id="PF24311">
    <property type="entry name" value="THSD1_D3"/>
    <property type="match status" value="1"/>
</dbReference>
<dbReference type="Proteomes" id="UP000014760">
    <property type="component" value="Unassembled WGS sequence"/>
</dbReference>
<dbReference type="Pfam" id="PF00090">
    <property type="entry name" value="TSP_1"/>
    <property type="match status" value="1"/>
</dbReference>
<evidence type="ECO:0000256" key="5">
    <source>
        <dbReference type="SAM" id="SignalP"/>
    </source>
</evidence>
<dbReference type="SMART" id="SM00042">
    <property type="entry name" value="CUB"/>
    <property type="match status" value="1"/>
</dbReference>
<feature type="compositionally biased region" description="Polar residues" evidence="3">
    <location>
        <begin position="885"/>
        <end position="902"/>
    </location>
</feature>
<feature type="domain" description="CUB" evidence="6">
    <location>
        <begin position="493"/>
        <end position="600"/>
    </location>
</feature>
<feature type="compositionally biased region" description="Polar residues" evidence="3">
    <location>
        <begin position="710"/>
        <end position="723"/>
    </location>
</feature>
<dbReference type="PANTHER" id="PTHR16311:SF3">
    <property type="entry name" value="THROMBOSPONDIN TYPE-1 DOMAIN-CONTAINING PROTEIN 1"/>
    <property type="match status" value="1"/>
</dbReference>
<reference evidence="7 9" key="2">
    <citation type="journal article" date="2013" name="Nature">
        <title>Insights into bilaterian evolution from three spiralian genomes.</title>
        <authorList>
            <person name="Simakov O."/>
            <person name="Marletaz F."/>
            <person name="Cho S.J."/>
            <person name="Edsinger-Gonzales E."/>
            <person name="Havlak P."/>
            <person name="Hellsten U."/>
            <person name="Kuo D.H."/>
            <person name="Larsson T."/>
            <person name="Lv J."/>
            <person name="Arendt D."/>
            <person name="Savage R."/>
            <person name="Osoegawa K."/>
            <person name="de Jong P."/>
            <person name="Grimwood J."/>
            <person name="Chapman J.A."/>
            <person name="Shapiro H."/>
            <person name="Aerts A."/>
            <person name="Otillar R.P."/>
            <person name="Terry A.Y."/>
            <person name="Boore J.L."/>
            <person name="Grigoriev I.V."/>
            <person name="Lindberg D.R."/>
            <person name="Seaver E.C."/>
            <person name="Weisblat D.A."/>
            <person name="Putnam N.H."/>
            <person name="Rokhsar D.S."/>
        </authorList>
    </citation>
    <scope>NUCLEOTIDE SEQUENCE</scope>
    <source>
        <strain evidence="7 9">I ESC-2004</strain>
    </source>
</reference>
<dbReference type="FunFam" id="2.20.100.10:FF:000001">
    <property type="entry name" value="semaphorin-5A isoform X1"/>
    <property type="match status" value="1"/>
</dbReference>
<dbReference type="CDD" id="cd00041">
    <property type="entry name" value="CUB"/>
    <property type="match status" value="1"/>
</dbReference>
<dbReference type="PROSITE" id="PS50092">
    <property type="entry name" value="TSP1"/>
    <property type="match status" value="1"/>
</dbReference>
<keyword evidence="4" id="KW-1133">Transmembrane helix</keyword>
<feature type="transmembrane region" description="Helical" evidence="4">
    <location>
        <begin position="620"/>
        <end position="641"/>
    </location>
</feature>
<dbReference type="EMBL" id="KB305345">
    <property type="protein sequence ID" value="ELU01180.1"/>
    <property type="molecule type" value="Genomic_DNA"/>
</dbReference>
<dbReference type="InterPro" id="IPR000884">
    <property type="entry name" value="TSP1_rpt"/>
</dbReference>
<dbReference type="InterPro" id="IPR056219">
    <property type="entry name" value="THSD1_D3"/>
</dbReference>
<dbReference type="OrthoDB" id="446173at2759"/>
<dbReference type="SUPFAM" id="SSF49854">
    <property type="entry name" value="Spermadhesin, CUB domain"/>
    <property type="match status" value="1"/>
</dbReference>
<dbReference type="PANTHER" id="PTHR16311">
    <property type="entry name" value="THROMBOSPONDIN TYPE I DOMAIN-CONTAINING 1"/>
    <property type="match status" value="1"/>
</dbReference>
<evidence type="ECO:0000259" key="6">
    <source>
        <dbReference type="PROSITE" id="PS01180"/>
    </source>
</evidence>